<reference evidence="7" key="1">
    <citation type="submission" date="2018-06" db="EMBL/GenBank/DDBJ databases">
        <authorList>
            <person name="Feng T."/>
            <person name="Jeon C.O."/>
        </authorList>
    </citation>
    <scope>NUCLEOTIDE SEQUENCE [LARGE SCALE GENOMIC DNA]</scope>
    <source>
        <strain evidence="7">S23</strain>
    </source>
</reference>
<dbReference type="SMART" id="SM00642">
    <property type="entry name" value="Aamy"/>
    <property type="match status" value="1"/>
</dbReference>
<dbReference type="AlphaFoldDB" id="A0A370NXQ5"/>
<dbReference type="GO" id="GO:0004135">
    <property type="term" value="F:amylo-alpha-1,6-glucosidase activity"/>
    <property type="evidence" value="ECO:0007669"/>
    <property type="project" value="InterPro"/>
</dbReference>
<evidence type="ECO:0000313" key="7">
    <source>
        <dbReference type="Proteomes" id="UP000255165"/>
    </source>
</evidence>
<dbReference type="GO" id="GO:0005980">
    <property type="term" value="P:glycogen catabolic process"/>
    <property type="evidence" value="ECO:0007669"/>
    <property type="project" value="InterPro"/>
</dbReference>
<dbReference type="EMBL" id="QKWJ01000009">
    <property type="protein sequence ID" value="RDK10375.1"/>
    <property type="molecule type" value="Genomic_DNA"/>
</dbReference>
<dbReference type="PANTHER" id="PTHR43002">
    <property type="entry name" value="GLYCOGEN DEBRANCHING ENZYME"/>
    <property type="match status" value="1"/>
</dbReference>
<feature type="compositionally biased region" description="Basic and acidic residues" evidence="4">
    <location>
        <begin position="472"/>
        <end position="484"/>
    </location>
</feature>
<feature type="region of interest" description="Disordered" evidence="4">
    <location>
        <begin position="722"/>
        <end position="753"/>
    </location>
</feature>
<keyword evidence="7" id="KW-1185">Reference proteome</keyword>
<organism evidence="6 7">
    <name type="scientific">Cupriavidus lacunae</name>
    <dbReference type="NCBI Taxonomy" id="2666307"/>
    <lineage>
        <taxon>Bacteria</taxon>
        <taxon>Pseudomonadati</taxon>
        <taxon>Pseudomonadota</taxon>
        <taxon>Betaproteobacteria</taxon>
        <taxon>Burkholderiales</taxon>
        <taxon>Burkholderiaceae</taxon>
        <taxon>Cupriavidus</taxon>
    </lineage>
</organism>
<dbReference type="InterPro" id="IPR017853">
    <property type="entry name" value="GH"/>
</dbReference>
<dbReference type="CDD" id="cd02856">
    <property type="entry name" value="E_set_GDE_Isoamylase_N"/>
    <property type="match status" value="1"/>
</dbReference>
<accession>A0A370NXQ5</accession>
<evidence type="ECO:0000313" key="6">
    <source>
        <dbReference type="EMBL" id="RDK10375.1"/>
    </source>
</evidence>
<keyword evidence="3" id="KW-0326">Glycosidase</keyword>
<dbReference type="NCBIfam" id="TIGR02100">
    <property type="entry name" value="glgX_debranch"/>
    <property type="match status" value="1"/>
</dbReference>
<comment type="caution">
    <text evidence="6">The sequence shown here is derived from an EMBL/GenBank/DDBJ whole genome shotgun (WGS) entry which is preliminary data.</text>
</comment>
<sequence>MTRQIADRLLPGKPSPLGANWDGLGVNFAVFSAHAPRIDLCLFSDNGRKELARLPLPECTDEIWHGYLPNAALGTLYGYRAHGPYDPVHGHRFNPHKLLLDPYARQLSGPVRWSDALFGYRLQSARGDLTPDRRDSAPTMPKAVVVDESFHWGDDRPPAVPWPATVIYEAHLRGLSMLRGDLLPHLRGSFAALCDPRFIDHLLQLGVTTVELLPVHAILQDRFLLERGLRNYWGYNTLAYFAPEPAYLGTGQLQECKVAMRRLHAAGIEVILDVVYNHTCEGNELGPTVSWRGLDNASYYRLMPGDERHYINDTGCGNTLNLSHPSVLQMVMDSLRYWVQCYHVDGFRFDLGSTLGREGNGFDPGSGFFDALMQDPVLSRVKLISEPWDLGPGGYQLGNHPPGFAEWNDKFRDVTRRFWRGDAGHRGELAARLAASADLFDRRHRRPWASINFITAHDGFTLADLVSYSSKHNEANGEDNRDGTDDNASANWSPDGSVEGPTDDPEILMRRQRVAQALMATLLLSQGTPMLTAGDEWGRGQHGNNNAYCQDNEISWLDWKQAQTPGAQPLQHMVRRLLALRRRLHSLAGDRFAHGREEPAHGIADIAWFDTDGKPPTPEEWADPEIRTLALRRAAAPPQPERAQLGSLAQEEESDADTVQVTLLLLNAGDADASFLLPAPALAWTLLFDSSRPDATEAELAAEAVANNQAVAGHSLVLLAAQARSRHSAPQESPPLGAPQESPDPGAPQEAQA</sequence>
<evidence type="ECO:0000256" key="4">
    <source>
        <dbReference type="SAM" id="MobiDB-lite"/>
    </source>
</evidence>
<keyword evidence="2" id="KW-0378">Hydrolase</keyword>
<proteinExistence type="inferred from homology"/>
<comment type="similarity">
    <text evidence="1">Belongs to the glycosyl hydrolase 13 family.</text>
</comment>
<evidence type="ECO:0000259" key="5">
    <source>
        <dbReference type="SMART" id="SM00642"/>
    </source>
</evidence>
<dbReference type="SUPFAM" id="SSF51445">
    <property type="entry name" value="(Trans)glycosidases"/>
    <property type="match status" value="1"/>
</dbReference>
<dbReference type="InterPro" id="IPR044505">
    <property type="entry name" value="GlgX_Isoamylase_N_E_set"/>
</dbReference>
<dbReference type="Gene3D" id="3.20.20.80">
    <property type="entry name" value="Glycosidases"/>
    <property type="match status" value="1"/>
</dbReference>
<dbReference type="Pfam" id="PF02922">
    <property type="entry name" value="CBM_48"/>
    <property type="match status" value="1"/>
</dbReference>
<evidence type="ECO:0000256" key="2">
    <source>
        <dbReference type="ARBA" id="ARBA00022801"/>
    </source>
</evidence>
<dbReference type="CDD" id="cd11326">
    <property type="entry name" value="AmyAc_Glg_debranch"/>
    <property type="match status" value="1"/>
</dbReference>
<name>A0A370NXQ5_9BURK</name>
<dbReference type="Pfam" id="PF00128">
    <property type="entry name" value="Alpha-amylase"/>
    <property type="match status" value="1"/>
</dbReference>
<evidence type="ECO:0000256" key="1">
    <source>
        <dbReference type="ARBA" id="ARBA00008061"/>
    </source>
</evidence>
<dbReference type="RefSeq" id="WP_115014732.1">
    <property type="nucleotide sequence ID" value="NZ_QKWJ01000009.1"/>
</dbReference>
<dbReference type="InterPro" id="IPR013783">
    <property type="entry name" value="Ig-like_fold"/>
</dbReference>
<dbReference type="Proteomes" id="UP000255165">
    <property type="component" value="Unassembled WGS sequence"/>
</dbReference>
<dbReference type="Gene3D" id="2.60.40.1180">
    <property type="entry name" value="Golgi alpha-mannosidase II"/>
    <property type="match status" value="1"/>
</dbReference>
<protein>
    <submittedName>
        <fullName evidence="6">Glycogen debranching enzyme GlgX</fullName>
    </submittedName>
</protein>
<dbReference type="InterPro" id="IPR006047">
    <property type="entry name" value="GH13_cat_dom"/>
</dbReference>
<gene>
    <name evidence="6" type="primary">glgX</name>
    <name evidence="6" type="ORF">DN412_10575</name>
</gene>
<feature type="region of interest" description="Disordered" evidence="4">
    <location>
        <begin position="472"/>
        <end position="504"/>
    </location>
</feature>
<dbReference type="InterPro" id="IPR014756">
    <property type="entry name" value="Ig_E-set"/>
</dbReference>
<dbReference type="SUPFAM" id="SSF81296">
    <property type="entry name" value="E set domains"/>
    <property type="match status" value="1"/>
</dbReference>
<dbReference type="InterPro" id="IPR011837">
    <property type="entry name" value="Glycogen_debranch_GlgX"/>
</dbReference>
<dbReference type="Gene3D" id="2.60.40.10">
    <property type="entry name" value="Immunoglobulins"/>
    <property type="match status" value="1"/>
</dbReference>
<feature type="domain" description="Glycosyl hydrolase family 13 catalytic" evidence="5">
    <location>
        <begin position="197"/>
        <end position="581"/>
    </location>
</feature>
<evidence type="ECO:0000256" key="3">
    <source>
        <dbReference type="ARBA" id="ARBA00023295"/>
    </source>
</evidence>
<dbReference type="SUPFAM" id="SSF51011">
    <property type="entry name" value="Glycosyl hydrolase domain"/>
    <property type="match status" value="1"/>
</dbReference>
<dbReference type="InterPro" id="IPR013780">
    <property type="entry name" value="Glyco_hydro_b"/>
</dbReference>
<dbReference type="InterPro" id="IPR004193">
    <property type="entry name" value="Glyco_hydro_13_N"/>
</dbReference>